<dbReference type="InterPro" id="IPR037294">
    <property type="entry name" value="ABC_BtuC-like"/>
</dbReference>
<accession>A0ABX2R5T5</accession>
<comment type="caution">
    <text evidence="8">The sequence shown here is derived from an EMBL/GenBank/DDBJ whole genome shotgun (WGS) entry which is preliminary data.</text>
</comment>
<feature type="transmembrane region" description="Helical" evidence="7">
    <location>
        <begin position="171"/>
        <end position="199"/>
    </location>
</feature>
<dbReference type="SUPFAM" id="SSF81345">
    <property type="entry name" value="ABC transporter involved in vitamin B12 uptake, BtuC"/>
    <property type="match status" value="1"/>
</dbReference>
<comment type="subcellular location">
    <subcellularLocation>
        <location evidence="6">Cell membrane</location>
        <topology evidence="6">Multi-pass membrane protein</topology>
    </subcellularLocation>
    <subcellularLocation>
        <location evidence="1">Membrane</location>
        <topology evidence="1">Multi-pass membrane protein</topology>
    </subcellularLocation>
</comment>
<evidence type="ECO:0000256" key="7">
    <source>
        <dbReference type="SAM" id="Phobius"/>
    </source>
</evidence>
<evidence type="ECO:0000256" key="3">
    <source>
        <dbReference type="ARBA" id="ARBA00022692"/>
    </source>
</evidence>
<feature type="transmembrane region" description="Helical" evidence="7">
    <location>
        <begin position="6"/>
        <end position="29"/>
    </location>
</feature>
<dbReference type="PANTHER" id="PTHR30477">
    <property type="entry name" value="ABC-TRANSPORTER METAL-BINDING PROTEIN"/>
    <property type="match status" value="1"/>
</dbReference>
<keyword evidence="9" id="KW-1185">Reference proteome</keyword>
<feature type="transmembrane region" description="Helical" evidence="7">
    <location>
        <begin position="127"/>
        <end position="145"/>
    </location>
</feature>
<feature type="transmembrane region" description="Helical" evidence="7">
    <location>
        <begin position="241"/>
        <end position="258"/>
    </location>
</feature>
<comment type="similarity">
    <text evidence="2 6">Belongs to the ABC-3 integral membrane protein family.</text>
</comment>
<sequence>MDLNVVQNSLLIALLLAIEGSLVGVFLLVRRYSLLADALAHFSLVGAALGVFFGFSSLLGGVFAALTGGVILETLRYKENAFNDANLALISAGGLSLALIIASLKGEVWQSLGQYLFGSILFAGKRDLIWAFVTFLGVLLFLLFYSRHLLLLSIDQSGAKSQGIKVRFSEFFLIILATIVVSFGIQAVGALLTGAFLVLPALIGIELARSFTGLIVWAVTISLIMAVAGIIITFFLNLPPGATIVATGVLIYILVVSGKKLGQRGN</sequence>
<dbReference type="Pfam" id="PF00950">
    <property type="entry name" value="ABC-3"/>
    <property type="match status" value="1"/>
</dbReference>
<evidence type="ECO:0000256" key="4">
    <source>
        <dbReference type="ARBA" id="ARBA00022989"/>
    </source>
</evidence>
<evidence type="ECO:0000256" key="6">
    <source>
        <dbReference type="RuleBase" id="RU003943"/>
    </source>
</evidence>
<dbReference type="RefSeq" id="WP_028051400.1">
    <property type="nucleotide sequence ID" value="NZ_ATYG01000001.1"/>
</dbReference>
<evidence type="ECO:0000256" key="2">
    <source>
        <dbReference type="ARBA" id="ARBA00008034"/>
    </source>
</evidence>
<evidence type="ECO:0000256" key="1">
    <source>
        <dbReference type="ARBA" id="ARBA00004141"/>
    </source>
</evidence>
<evidence type="ECO:0000313" key="9">
    <source>
        <dbReference type="Proteomes" id="UP000604066"/>
    </source>
</evidence>
<protein>
    <submittedName>
        <fullName evidence="8">Zinc transport system permease protein</fullName>
    </submittedName>
</protein>
<dbReference type="PANTHER" id="PTHR30477:SF0">
    <property type="entry name" value="METAL TRANSPORT SYSTEM MEMBRANE PROTEIN TM_0125-RELATED"/>
    <property type="match status" value="1"/>
</dbReference>
<proteinExistence type="inferred from homology"/>
<organism evidence="8 9">
    <name type="scientific">Carboxydothermus ferrireducens DSM 11255</name>
    <dbReference type="NCBI Taxonomy" id="1119529"/>
    <lineage>
        <taxon>Bacteria</taxon>
        <taxon>Bacillati</taxon>
        <taxon>Bacillota</taxon>
        <taxon>Clostridia</taxon>
        <taxon>Thermoanaerobacterales</taxon>
        <taxon>Thermoanaerobacteraceae</taxon>
        <taxon>Carboxydothermus</taxon>
    </lineage>
</organism>
<dbReference type="InterPro" id="IPR001626">
    <property type="entry name" value="ABC_TroCD"/>
</dbReference>
<reference evidence="8 9" key="1">
    <citation type="submission" date="2020-07" db="EMBL/GenBank/DDBJ databases">
        <title>Genomic Encyclopedia of Type Strains, Phase III (KMG-III): the genomes of soil and plant-associated and newly described type strains.</title>
        <authorList>
            <person name="Whitman W."/>
        </authorList>
    </citation>
    <scope>NUCLEOTIDE SEQUENCE [LARGE SCALE GENOMIC DNA]</scope>
    <source>
        <strain evidence="8 9">DSM 11255</strain>
    </source>
</reference>
<keyword evidence="6" id="KW-0813">Transport</keyword>
<keyword evidence="4 7" id="KW-1133">Transmembrane helix</keyword>
<feature type="transmembrane region" description="Helical" evidence="7">
    <location>
        <begin position="86"/>
        <end position="106"/>
    </location>
</feature>
<dbReference type="Gene3D" id="1.10.3470.10">
    <property type="entry name" value="ABC transporter involved in vitamin B12 uptake, BtuC"/>
    <property type="match status" value="1"/>
</dbReference>
<keyword evidence="5 7" id="KW-0472">Membrane</keyword>
<dbReference type="EMBL" id="JACCBS010000001">
    <property type="protein sequence ID" value="NYE56526.1"/>
    <property type="molecule type" value="Genomic_DNA"/>
</dbReference>
<evidence type="ECO:0000313" key="8">
    <source>
        <dbReference type="EMBL" id="NYE56526.1"/>
    </source>
</evidence>
<evidence type="ECO:0000256" key="5">
    <source>
        <dbReference type="ARBA" id="ARBA00023136"/>
    </source>
</evidence>
<name>A0ABX2R5T5_9THEO</name>
<gene>
    <name evidence="8" type="ORF">HDG70_000232</name>
</gene>
<feature type="transmembrane region" description="Helical" evidence="7">
    <location>
        <begin position="211"/>
        <end position="235"/>
    </location>
</feature>
<keyword evidence="3 6" id="KW-0812">Transmembrane</keyword>
<feature type="transmembrane region" description="Helical" evidence="7">
    <location>
        <begin position="41"/>
        <end position="66"/>
    </location>
</feature>
<dbReference type="Proteomes" id="UP000604066">
    <property type="component" value="Unassembled WGS sequence"/>
</dbReference>